<dbReference type="InterPro" id="IPR027417">
    <property type="entry name" value="P-loop_NTPase"/>
</dbReference>
<evidence type="ECO:0000313" key="4">
    <source>
        <dbReference type="Proteomes" id="UP000183469"/>
    </source>
</evidence>
<proteinExistence type="predicted"/>
<dbReference type="Proteomes" id="UP000183469">
    <property type="component" value="Unassembled WGS sequence"/>
</dbReference>
<organism evidence="3 4">
    <name type="scientific">Selenomonas ruminantium</name>
    <dbReference type="NCBI Taxonomy" id="971"/>
    <lineage>
        <taxon>Bacteria</taxon>
        <taxon>Bacillati</taxon>
        <taxon>Bacillota</taxon>
        <taxon>Negativicutes</taxon>
        <taxon>Selenomonadales</taxon>
        <taxon>Selenomonadaceae</taxon>
        <taxon>Selenomonas</taxon>
    </lineage>
</organism>
<dbReference type="Pfam" id="PF03008">
    <property type="entry name" value="DUF234"/>
    <property type="match status" value="1"/>
</dbReference>
<accession>A0A1H4AJ04</accession>
<evidence type="ECO:0008006" key="5">
    <source>
        <dbReference type="Google" id="ProtNLM"/>
    </source>
</evidence>
<dbReference type="SUPFAM" id="SSF52980">
    <property type="entry name" value="Restriction endonuclease-like"/>
    <property type="match status" value="1"/>
</dbReference>
<dbReference type="GO" id="GO:0005524">
    <property type="term" value="F:ATP binding"/>
    <property type="evidence" value="ECO:0007669"/>
    <property type="project" value="InterPro"/>
</dbReference>
<dbReference type="OrthoDB" id="9813134at2"/>
<dbReference type="PANTHER" id="PTHR34704:SF1">
    <property type="entry name" value="ATPASE"/>
    <property type="match status" value="1"/>
</dbReference>
<reference evidence="3 4" key="1">
    <citation type="submission" date="2016-10" db="EMBL/GenBank/DDBJ databases">
        <authorList>
            <person name="de Groot N.N."/>
        </authorList>
    </citation>
    <scope>NUCLEOTIDE SEQUENCE [LARGE SCALE GENOMIC DNA]</scope>
    <source>
        <strain evidence="3 4">DSM 2872</strain>
    </source>
</reference>
<feature type="domain" description="DUF234" evidence="2">
    <location>
        <begin position="313"/>
        <end position="409"/>
    </location>
</feature>
<name>A0A1H4AJ04_SELRU</name>
<dbReference type="InterPro" id="IPR004256">
    <property type="entry name" value="DUF234"/>
</dbReference>
<feature type="domain" description="ATPase" evidence="1">
    <location>
        <begin position="3"/>
        <end position="206"/>
    </location>
</feature>
<dbReference type="SUPFAM" id="SSF52540">
    <property type="entry name" value="P-loop containing nucleoside triphosphate hydrolases"/>
    <property type="match status" value="1"/>
</dbReference>
<dbReference type="InterPro" id="IPR011579">
    <property type="entry name" value="ATPase_dom"/>
</dbReference>
<evidence type="ECO:0000259" key="2">
    <source>
        <dbReference type="Pfam" id="PF03008"/>
    </source>
</evidence>
<dbReference type="AlphaFoldDB" id="A0A1H4AJ04"/>
<protein>
    <recommendedName>
        <fullName evidence="5">ATP-binding protein</fullName>
    </recommendedName>
</protein>
<dbReference type="InterPro" id="IPR011335">
    <property type="entry name" value="Restrct_endonuc-II-like"/>
</dbReference>
<gene>
    <name evidence="3" type="ORF">SAMN05660648_02902</name>
</gene>
<dbReference type="RefSeq" id="WP_074673495.1">
    <property type="nucleotide sequence ID" value="NZ_FNQG01000019.1"/>
</dbReference>
<dbReference type="EMBL" id="FNQG01000019">
    <property type="protein sequence ID" value="SEA35602.1"/>
    <property type="molecule type" value="Genomic_DNA"/>
</dbReference>
<dbReference type="Gene3D" id="3.40.50.300">
    <property type="entry name" value="P-loop containing nucleotide triphosphate hydrolases"/>
    <property type="match status" value="1"/>
</dbReference>
<dbReference type="Pfam" id="PF01637">
    <property type="entry name" value="ATPase_2"/>
    <property type="match status" value="1"/>
</dbReference>
<dbReference type="PANTHER" id="PTHR34704">
    <property type="entry name" value="ATPASE"/>
    <property type="match status" value="1"/>
</dbReference>
<sequence>MRFIGRQHELAVIRQKLASNRSESLLVYGRRRVGKSELVKEALKDVADDSIVIHYVCRKSSFAQNMSGLSQAAAKAFDEPFIKFEGIDQLLRYVYGKATRQKVVLFIDEYPFLRGDNEAIDSEFQIAIDEWQHESCLKLILCGSYMDTMQKLVDSSAPLFGRFTEIMKLKPFDYYDAAQFFPARTNEEKMLLYSVFGGIPFYLMQLDDNLSPVENIQRLLIPEGAMLENEIRLQLTAELSKEENANYVLENIARGVGRYSDIAREFSGSSGKLSHTLGKLEGMGLIAKDSPINASSNKRQHRYIICDNLLDFYYTFLFRETTARSAMSSEAFFLKKVEEDLNNSYLPRKFEQVAAEYLVRQNRAGNIEPPFSAIGRYVYNDKARRKNGEFDVVTQDEKGYISYECKYRKEPLGLKVVHEEEWQAKELGLNFYGFGFFSRSGFTNDVDAEAYKLIDLDDMYK</sequence>
<evidence type="ECO:0000259" key="1">
    <source>
        <dbReference type="Pfam" id="PF01637"/>
    </source>
</evidence>
<evidence type="ECO:0000313" key="3">
    <source>
        <dbReference type="EMBL" id="SEA35602.1"/>
    </source>
</evidence>